<dbReference type="Pfam" id="PF04860">
    <property type="entry name" value="Phage_portal"/>
    <property type="match status" value="1"/>
</dbReference>
<organism evidence="2 3">
    <name type="scientific">Vreelandella aquamarina</name>
    <dbReference type="NCBI Taxonomy" id="77097"/>
    <lineage>
        <taxon>Bacteria</taxon>
        <taxon>Pseudomonadati</taxon>
        <taxon>Pseudomonadota</taxon>
        <taxon>Gammaproteobacteria</taxon>
        <taxon>Oceanospirillales</taxon>
        <taxon>Halomonadaceae</taxon>
        <taxon>Vreelandella</taxon>
    </lineage>
</organism>
<dbReference type="Proteomes" id="UP000185024">
    <property type="component" value="Unassembled WGS sequence"/>
</dbReference>
<evidence type="ECO:0000313" key="2">
    <source>
        <dbReference type="EMBL" id="SIN62244.1"/>
    </source>
</evidence>
<dbReference type="EMBL" id="FSQX01000001">
    <property type="protein sequence ID" value="SIN62244.1"/>
    <property type="molecule type" value="Genomic_DNA"/>
</dbReference>
<dbReference type="AlphaFoldDB" id="A0A1N6DMU4"/>
<sequence length="409" mass="46595">MILDSLFSSPSQRSSIENPDTPLTGQNLGEFFGGDMSITVNNLSAMRLAAVYACIYVLSSSIAQLPLGVMRKQGDTIEAAKDHPAYWLLHDEPNVWQTSYKWRETKQAHVLGWGNGYTQIIRSNRGELRELVSRHPWETDLVKNGNRWIYTNYDEDGPRAIQLEDMIHVRALGTSFRKGKSLIRQHAESIGLGLAAQRYGKEFFEGGGRPTGIVGVKTQLQKDSWERLKDAWKESVARLRSSENKTLMLPADLDYKSITVPPEDAQFLETRKFNRSEIAGIFNVPAHMINDLEKATFSNINEQAIQFVRHTIMPWVKNWEEEINRRVFTRSERAAGYYVKFNLAGLLRGTPTERAEFYHRGITDGWMDRNEVRALEDMNPRDGLSEMLMSVNAQPLSQLGKPNEEEPTS</sequence>
<dbReference type="NCBIfam" id="TIGR01537">
    <property type="entry name" value="portal_HK97"/>
    <property type="match status" value="1"/>
</dbReference>
<name>A0A1N6DMU4_9GAMM</name>
<evidence type="ECO:0000256" key="1">
    <source>
        <dbReference type="SAM" id="MobiDB-lite"/>
    </source>
</evidence>
<dbReference type="InterPro" id="IPR006944">
    <property type="entry name" value="Phage/GTA_portal"/>
</dbReference>
<dbReference type="Gene3D" id="1.20.1270.210">
    <property type="match status" value="1"/>
</dbReference>
<reference evidence="2 3" key="1">
    <citation type="submission" date="2016-11" db="EMBL/GenBank/DDBJ databases">
        <authorList>
            <person name="Jaros S."/>
            <person name="Januszkiewicz K."/>
            <person name="Wedrychowicz H."/>
        </authorList>
    </citation>
    <scope>NUCLEOTIDE SEQUENCE [LARGE SCALE GENOMIC DNA]</scope>
    <source>
        <strain evidence="2 3">ACAM 239</strain>
    </source>
</reference>
<dbReference type="RefSeq" id="WP_074210815.1">
    <property type="nucleotide sequence ID" value="NZ_BJOI01000012.1"/>
</dbReference>
<proteinExistence type="predicted"/>
<gene>
    <name evidence="2" type="ORF">SAMN05878438_0827</name>
</gene>
<evidence type="ECO:0000313" key="3">
    <source>
        <dbReference type="Proteomes" id="UP000185024"/>
    </source>
</evidence>
<accession>A0A1N6DMU4</accession>
<protein>
    <submittedName>
        <fullName evidence="2">Phage portal protein, HK97 family</fullName>
    </submittedName>
</protein>
<feature type="region of interest" description="Disordered" evidence="1">
    <location>
        <begin position="1"/>
        <end position="22"/>
    </location>
</feature>
<dbReference type="GeneID" id="97276294"/>
<dbReference type="InterPro" id="IPR006427">
    <property type="entry name" value="Portal_HK97"/>
</dbReference>